<dbReference type="InterPro" id="IPR022907">
    <property type="entry name" value="VapC_family"/>
</dbReference>
<dbReference type="InterPro" id="IPR050556">
    <property type="entry name" value="Type_II_TA_system_RNase"/>
</dbReference>
<dbReference type="GO" id="GO:0090729">
    <property type="term" value="F:toxin activity"/>
    <property type="evidence" value="ECO:0007669"/>
    <property type="project" value="UniProtKB-KW"/>
</dbReference>
<evidence type="ECO:0000259" key="9">
    <source>
        <dbReference type="Pfam" id="PF01850"/>
    </source>
</evidence>
<evidence type="ECO:0000256" key="4">
    <source>
        <dbReference type="ARBA" id="ARBA00022723"/>
    </source>
</evidence>
<reference evidence="10 11" key="1">
    <citation type="journal article" date="2016" name="Nat. Commun.">
        <title>Thousands of microbial genomes shed light on interconnected biogeochemical processes in an aquifer system.</title>
        <authorList>
            <person name="Anantharaman K."/>
            <person name="Brown C.T."/>
            <person name="Hug L.A."/>
            <person name="Sharon I."/>
            <person name="Castelle C.J."/>
            <person name="Probst A.J."/>
            <person name="Thomas B.C."/>
            <person name="Singh A."/>
            <person name="Wilkins M.J."/>
            <person name="Karaoz U."/>
            <person name="Brodie E.L."/>
            <person name="Williams K.H."/>
            <person name="Hubbard S.S."/>
            <person name="Banfield J.F."/>
        </authorList>
    </citation>
    <scope>NUCLEOTIDE SEQUENCE [LARGE SCALE GENOMIC DNA]</scope>
    <source>
        <strain evidence="11">RIFCSPLOWO2_12_FULL_64_10</strain>
    </source>
</reference>
<dbReference type="AlphaFoldDB" id="A0A1F6CCN7"/>
<dbReference type="InterPro" id="IPR002716">
    <property type="entry name" value="PIN_dom"/>
</dbReference>
<evidence type="ECO:0000313" key="10">
    <source>
        <dbReference type="EMBL" id="OGG46780.1"/>
    </source>
</evidence>
<evidence type="ECO:0000313" key="11">
    <source>
        <dbReference type="Proteomes" id="UP000178606"/>
    </source>
</evidence>
<keyword evidence="2 8" id="KW-1277">Toxin-antitoxin system</keyword>
<dbReference type="EC" id="3.1.-.-" evidence="8"/>
<dbReference type="GO" id="GO:0004540">
    <property type="term" value="F:RNA nuclease activity"/>
    <property type="evidence" value="ECO:0007669"/>
    <property type="project" value="InterPro"/>
</dbReference>
<comment type="cofactor">
    <cofactor evidence="1 8">
        <name>Mg(2+)</name>
        <dbReference type="ChEBI" id="CHEBI:18420"/>
    </cofactor>
</comment>
<evidence type="ECO:0000256" key="2">
    <source>
        <dbReference type="ARBA" id="ARBA00022649"/>
    </source>
</evidence>
<protein>
    <recommendedName>
        <fullName evidence="8">Ribonuclease VapC</fullName>
        <shortName evidence="8">RNase VapC</shortName>
        <ecNumber evidence="8">3.1.-.-</ecNumber>
    </recommendedName>
    <alternativeName>
        <fullName evidence="8">Toxin VapC</fullName>
    </alternativeName>
</protein>
<feature type="domain" description="PIN" evidence="9">
    <location>
        <begin position="3"/>
        <end position="123"/>
    </location>
</feature>
<dbReference type="CDD" id="cd18742">
    <property type="entry name" value="PIN_VapC4-5_FitB-like"/>
    <property type="match status" value="1"/>
</dbReference>
<sequence>MRYLLDTDTCVFLLKGAPEVEQQRLSVGVDTVAISVITQAELTFGAYNSQRVQSNLERVATFCAGLTVLPVSAGVVDAFGQLKADLVRRGEPLEDFDALIAATALAYDLTLVTGNEEHFKRVPNLRRQNWIRTI</sequence>
<feature type="binding site" evidence="8">
    <location>
        <position position="6"/>
    </location>
    <ligand>
        <name>Mg(2+)</name>
        <dbReference type="ChEBI" id="CHEBI:18420"/>
    </ligand>
</feature>
<dbReference type="GO" id="GO:0016787">
    <property type="term" value="F:hydrolase activity"/>
    <property type="evidence" value="ECO:0007669"/>
    <property type="project" value="UniProtKB-KW"/>
</dbReference>
<dbReference type="Gene3D" id="3.40.50.1010">
    <property type="entry name" value="5'-nuclease"/>
    <property type="match status" value="1"/>
</dbReference>
<evidence type="ECO:0000256" key="6">
    <source>
        <dbReference type="ARBA" id="ARBA00022842"/>
    </source>
</evidence>
<proteinExistence type="inferred from homology"/>
<dbReference type="Pfam" id="PF01850">
    <property type="entry name" value="PIN"/>
    <property type="match status" value="1"/>
</dbReference>
<dbReference type="HAMAP" id="MF_00265">
    <property type="entry name" value="VapC_Nob1"/>
    <property type="match status" value="1"/>
</dbReference>
<keyword evidence="6 8" id="KW-0460">Magnesium</keyword>
<keyword evidence="3 8" id="KW-0540">Nuclease</keyword>
<dbReference type="PANTHER" id="PTHR33653:SF1">
    <property type="entry name" value="RIBONUCLEASE VAPC2"/>
    <property type="match status" value="1"/>
</dbReference>
<dbReference type="InterPro" id="IPR029060">
    <property type="entry name" value="PIN-like_dom_sf"/>
</dbReference>
<dbReference type="GO" id="GO:0000287">
    <property type="term" value="F:magnesium ion binding"/>
    <property type="evidence" value="ECO:0007669"/>
    <property type="project" value="UniProtKB-UniRule"/>
</dbReference>
<keyword evidence="8" id="KW-0800">Toxin</keyword>
<comment type="similarity">
    <text evidence="7 8">Belongs to the PINc/VapC protein family.</text>
</comment>
<evidence type="ECO:0000256" key="5">
    <source>
        <dbReference type="ARBA" id="ARBA00022801"/>
    </source>
</evidence>
<comment type="function">
    <text evidence="8">Toxic component of a toxin-antitoxin (TA) system. An RNase.</text>
</comment>
<accession>A0A1F6CCN7</accession>
<dbReference type="EMBL" id="MFKF01000285">
    <property type="protein sequence ID" value="OGG46780.1"/>
    <property type="molecule type" value="Genomic_DNA"/>
</dbReference>
<dbReference type="PANTHER" id="PTHR33653">
    <property type="entry name" value="RIBONUCLEASE VAPC2"/>
    <property type="match status" value="1"/>
</dbReference>
<gene>
    <name evidence="8" type="primary">vapC</name>
    <name evidence="10" type="ORF">A3F84_12515</name>
</gene>
<keyword evidence="4 8" id="KW-0479">Metal-binding</keyword>
<evidence type="ECO:0000256" key="8">
    <source>
        <dbReference type="HAMAP-Rule" id="MF_00265"/>
    </source>
</evidence>
<name>A0A1F6CCN7_HANXR</name>
<evidence type="ECO:0000256" key="3">
    <source>
        <dbReference type="ARBA" id="ARBA00022722"/>
    </source>
</evidence>
<dbReference type="SUPFAM" id="SSF88723">
    <property type="entry name" value="PIN domain-like"/>
    <property type="match status" value="1"/>
</dbReference>
<dbReference type="Proteomes" id="UP000178606">
    <property type="component" value="Unassembled WGS sequence"/>
</dbReference>
<keyword evidence="5 8" id="KW-0378">Hydrolase</keyword>
<feature type="binding site" evidence="8">
    <location>
        <position position="97"/>
    </location>
    <ligand>
        <name>Mg(2+)</name>
        <dbReference type="ChEBI" id="CHEBI:18420"/>
    </ligand>
</feature>
<evidence type="ECO:0000256" key="1">
    <source>
        <dbReference type="ARBA" id="ARBA00001946"/>
    </source>
</evidence>
<evidence type="ECO:0000256" key="7">
    <source>
        <dbReference type="ARBA" id="ARBA00038093"/>
    </source>
</evidence>
<comment type="caution">
    <text evidence="10">The sequence shown here is derived from an EMBL/GenBank/DDBJ whole genome shotgun (WGS) entry which is preliminary data.</text>
</comment>
<organism evidence="10 11">
    <name type="scientific">Handelsmanbacteria sp. (strain RIFCSPLOWO2_12_FULL_64_10)</name>
    <dbReference type="NCBI Taxonomy" id="1817868"/>
    <lineage>
        <taxon>Bacteria</taxon>
        <taxon>Candidatus Handelsmaniibacteriota</taxon>
    </lineage>
</organism>